<protein>
    <submittedName>
        <fullName evidence="2">NAD(P)H-binding protein</fullName>
    </submittedName>
</protein>
<evidence type="ECO:0000313" key="3">
    <source>
        <dbReference type="Proteomes" id="UP001271769"/>
    </source>
</evidence>
<dbReference type="Gene3D" id="3.40.50.720">
    <property type="entry name" value="NAD(P)-binding Rossmann-like Domain"/>
    <property type="match status" value="1"/>
</dbReference>
<dbReference type="SUPFAM" id="SSF51735">
    <property type="entry name" value="NAD(P)-binding Rossmann-fold domains"/>
    <property type="match status" value="1"/>
</dbReference>
<dbReference type="PANTHER" id="PTHR47129:SF1">
    <property type="entry name" value="NMRA-LIKE DOMAIN-CONTAINING PROTEIN"/>
    <property type="match status" value="1"/>
</dbReference>
<feature type="domain" description="NAD(P)-binding" evidence="1">
    <location>
        <begin position="7"/>
        <end position="186"/>
    </location>
</feature>
<dbReference type="RefSeq" id="WP_320500041.1">
    <property type="nucleotide sequence ID" value="NZ_JAXCLX010000001.1"/>
</dbReference>
<comment type="caution">
    <text evidence="2">The sequence shown here is derived from an EMBL/GenBank/DDBJ whole genome shotgun (WGS) entry which is preliminary data.</text>
</comment>
<sequence>MTIGVTGAGGQLGGLVLDSLLAKGVSPKDIVALTRDPAKLSGYAAKGITVRAGDFDKPVELEASLKGVERLLIIPASDLRPGIRTPQHKNAVNAAKAAGVGHVIYISTTGAHRGQDLFASHFATEQAIFASGLAWTILRMGMYYDNLWMGGIAYALSQGVYAATGPAGEGKVARSDVAATAAALLAAKGHDSHIYHATGPASLTPADVAKAIGDVFGKKVDAVTVTQADYNGGLAAAGLPDFVVDAIGGIEAARAKGLLDVVTHDVEHLTGKKALTLTDYLTATKHLATAKAAAH</sequence>
<dbReference type="InterPro" id="IPR036291">
    <property type="entry name" value="NAD(P)-bd_dom_sf"/>
</dbReference>
<dbReference type="Gene3D" id="3.90.25.10">
    <property type="entry name" value="UDP-galactose 4-epimerase, domain 1"/>
    <property type="match status" value="1"/>
</dbReference>
<dbReference type="EMBL" id="JAXCLX010000001">
    <property type="protein sequence ID" value="MDY0871611.1"/>
    <property type="molecule type" value="Genomic_DNA"/>
</dbReference>
<name>A0ABU5DWD0_9PROT</name>
<organism evidence="2 3">
    <name type="scientific">Dongia rigui</name>
    <dbReference type="NCBI Taxonomy" id="940149"/>
    <lineage>
        <taxon>Bacteria</taxon>
        <taxon>Pseudomonadati</taxon>
        <taxon>Pseudomonadota</taxon>
        <taxon>Alphaproteobacteria</taxon>
        <taxon>Rhodospirillales</taxon>
        <taxon>Dongiaceae</taxon>
        <taxon>Dongia</taxon>
    </lineage>
</organism>
<keyword evidence="3" id="KW-1185">Reference proteome</keyword>
<evidence type="ECO:0000259" key="1">
    <source>
        <dbReference type="Pfam" id="PF13460"/>
    </source>
</evidence>
<dbReference type="Proteomes" id="UP001271769">
    <property type="component" value="Unassembled WGS sequence"/>
</dbReference>
<proteinExistence type="predicted"/>
<accession>A0ABU5DWD0</accession>
<evidence type="ECO:0000313" key="2">
    <source>
        <dbReference type="EMBL" id="MDY0871611.1"/>
    </source>
</evidence>
<reference evidence="2 3" key="1">
    <citation type="journal article" date="2013" name="Antonie Van Leeuwenhoek">
        <title>Dongia rigui sp. nov., isolated from freshwater of a large wetland in Korea.</title>
        <authorList>
            <person name="Baik K.S."/>
            <person name="Hwang Y.M."/>
            <person name="Choi J.S."/>
            <person name="Kwon J."/>
            <person name="Seong C.N."/>
        </authorList>
    </citation>
    <scope>NUCLEOTIDE SEQUENCE [LARGE SCALE GENOMIC DNA]</scope>
    <source>
        <strain evidence="2 3">04SU4-P</strain>
    </source>
</reference>
<dbReference type="InterPro" id="IPR016040">
    <property type="entry name" value="NAD(P)-bd_dom"/>
</dbReference>
<dbReference type="Pfam" id="PF13460">
    <property type="entry name" value="NAD_binding_10"/>
    <property type="match status" value="1"/>
</dbReference>
<gene>
    <name evidence="2" type="ORF">SMD31_06740</name>
</gene>
<dbReference type="PANTHER" id="PTHR47129">
    <property type="entry name" value="QUINONE OXIDOREDUCTASE 2"/>
    <property type="match status" value="1"/>
</dbReference>
<dbReference type="InterPro" id="IPR052718">
    <property type="entry name" value="NmrA-type_oxidoreductase"/>
</dbReference>